<dbReference type="InterPro" id="IPR011152">
    <property type="entry name" value="Pesterase_MJ0912"/>
</dbReference>
<dbReference type="Proteomes" id="UP000029079">
    <property type="component" value="Chromosome"/>
</dbReference>
<sequence length="281" mass="32112">MTKIALISDIHGNYTALKSVVNDIKLENISETWFLGDLLLPGPAGNVLFEMLDEINTTVFLRGNWDDVFLKILDNPNNYDVNDPSDVYMGHLAYYLSQKLNAKYIEKIRQAPIHLNKTVNNINLTLTHNEIDSNGGPNLLPFAASENFEYLFENDEIDVAIYAHTHHQLLRYTHNDQVVLNPGSVGEPFFKHPTLNQDRRAQYTILEIDDIGIQNITFRKVAYNLMDEYTKAESEHVPYLDLYNRLLVHGISPTQDKKLLSEINAAGTYNDDFKRILASKT</sequence>
<dbReference type="GO" id="GO:0005737">
    <property type="term" value="C:cytoplasm"/>
    <property type="evidence" value="ECO:0007669"/>
    <property type="project" value="TreeGrafter"/>
</dbReference>
<dbReference type="AlphaFoldDB" id="A0A075TZY5"/>
<dbReference type="Pfam" id="PF12850">
    <property type="entry name" value="Metallophos_2"/>
    <property type="match status" value="1"/>
</dbReference>
<keyword evidence="4" id="KW-1185">Reference proteome</keyword>
<reference evidence="3 4" key="1">
    <citation type="journal article" date="2014" name="Genome Announc.">
        <title>Complete Genome Sequences of Fish Pathogenic Weissella ceti Strains WS74 and WS105.</title>
        <authorList>
            <person name="Figueiredo H.C."/>
            <person name="Leal C.A."/>
            <person name="Dorella F.A."/>
            <person name="Carvalho A.F."/>
            <person name="Soares S.C."/>
            <person name="Pereira F.L."/>
            <person name="Azevedo V.A."/>
        </authorList>
    </citation>
    <scope>NUCLEOTIDE SEQUENCE [LARGE SCALE GENOMIC DNA]</scope>
    <source>
        <strain evidence="3 4">WS74</strain>
    </source>
</reference>
<dbReference type="PIRSF" id="PIRSF000883">
    <property type="entry name" value="Pesterase_MJ0912"/>
    <property type="match status" value="1"/>
</dbReference>
<dbReference type="KEGG" id="wct:WS74_0535"/>
<dbReference type="SUPFAM" id="SSF56300">
    <property type="entry name" value="Metallo-dependent phosphatases"/>
    <property type="match status" value="1"/>
</dbReference>
<dbReference type="RefSeq" id="WP_009765367.1">
    <property type="nucleotide sequence ID" value="NZ_CP009223.1"/>
</dbReference>
<dbReference type="EMBL" id="CP009223">
    <property type="protein sequence ID" value="AIM62787.1"/>
    <property type="molecule type" value="Genomic_DNA"/>
</dbReference>
<proteinExistence type="inferred from homology"/>
<dbReference type="InterPro" id="IPR029052">
    <property type="entry name" value="Metallo-depent_PP-like"/>
</dbReference>
<reference evidence="4" key="2">
    <citation type="submission" date="2014-08" db="EMBL/GenBank/DDBJ databases">
        <title>Complete genome of Weissella ceti strain WS74 isolated from diseased rainbow trout in Brazil.</title>
        <authorList>
            <person name="Figueiredo H.C.P."/>
            <person name="Leal C.A.G."/>
            <person name="Pereira F.L."/>
            <person name="Soares S.C."/>
            <person name="Dorella F.A."/>
            <person name="Carvalho A.F."/>
            <person name="Azevedo V.A.C."/>
        </authorList>
    </citation>
    <scope>NUCLEOTIDE SEQUENCE [LARGE SCALE GENOMIC DNA]</scope>
    <source>
        <strain evidence="4">WS74</strain>
    </source>
</reference>
<dbReference type="InterPro" id="IPR050126">
    <property type="entry name" value="Ap4A_hydrolase"/>
</dbReference>
<evidence type="ECO:0000259" key="2">
    <source>
        <dbReference type="Pfam" id="PF12850"/>
    </source>
</evidence>
<dbReference type="InterPro" id="IPR024654">
    <property type="entry name" value="Calcineurin-like_PHP_lpxH"/>
</dbReference>
<gene>
    <name evidence="3" type="ORF">WS74_0535</name>
</gene>
<dbReference type="KEGG" id="wce:WS08_0534"/>
<dbReference type="KEGG" id="wci:WS105_0532"/>
<feature type="domain" description="Calcineurin-like phosphoesterase" evidence="2">
    <location>
        <begin position="3"/>
        <end position="193"/>
    </location>
</feature>
<dbReference type="PANTHER" id="PTHR42850:SF2">
    <property type="entry name" value="BLL5683 PROTEIN"/>
    <property type="match status" value="1"/>
</dbReference>
<evidence type="ECO:0000313" key="4">
    <source>
        <dbReference type="Proteomes" id="UP000029079"/>
    </source>
</evidence>
<dbReference type="OrthoDB" id="9813918at2"/>
<evidence type="ECO:0000313" key="3">
    <source>
        <dbReference type="EMBL" id="AIM62787.1"/>
    </source>
</evidence>
<comment type="similarity">
    <text evidence="1">Belongs to the metallophosphoesterase superfamily. YfcE family.</text>
</comment>
<evidence type="ECO:0000256" key="1">
    <source>
        <dbReference type="ARBA" id="ARBA00008950"/>
    </source>
</evidence>
<dbReference type="PANTHER" id="PTHR42850">
    <property type="entry name" value="METALLOPHOSPHOESTERASE"/>
    <property type="match status" value="1"/>
</dbReference>
<dbReference type="PATRIC" id="fig|759620.7.peg.521"/>
<dbReference type="GO" id="GO:0016791">
    <property type="term" value="F:phosphatase activity"/>
    <property type="evidence" value="ECO:0007669"/>
    <property type="project" value="TreeGrafter"/>
</dbReference>
<name>A0A075TZY5_9LACO</name>
<dbReference type="STRING" id="759620.WS105_0532"/>
<accession>A0A075TZY5</accession>
<protein>
    <submittedName>
        <fullName evidence="3">Metallophosphoesterase</fullName>
    </submittedName>
</protein>
<organism evidence="3 4">
    <name type="scientific">Weissella ceti</name>
    <dbReference type="NCBI Taxonomy" id="759620"/>
    <lineage>
        <taxon>Bacteria</taxon>
        <taxon>Bacillati</taxon>
        <taxon>Bacillota</taxon>
        <taxon>Bacilli</taxon>
        <taxon>Lactobacillales</taxon>
        <taxon>Lactobacillaceae</taxon>
        <taxon>Weissella</taxon>
    </lineage>
</organism>
<dbReference type="Gene3D" id="3.60.21.10">
    <property type="match status" value="1"/>
</dbReference>